<gene>
    <name evidence="1" type="ORF">FPB0191_01407</name>
</gene>
<accession>A0A0A7S7G3</accession>
<reference evidence="1 2" key="1">
    <citation type="journal article" date="2014" name="Appl. Environ. Microbiol.">
        <title>Gut symbionts from distinct hosts exhibit genotoxic activity via divergent colibactin biosynthetic pathways.</title>
        <authorList>
            <person name="Engel P."/>
            <person name="Vizcaino M.I."/>
            <person name="Crawford J.M."/>
        </authorList>
    </citation>
    <scope>NUCLEOTIDE SEQUENCE [LARGE SCALE GENOMIC DNA]</scope>
    <source>
        <strain evidence="1 2">PEB0191</strain>
    </source>
</reference>
<evidence type="ECO:0000313" key="2">
    <source>
        <dbReference type="Proteomes" id="UP000030901"/>
    </source>
</evidence>
<dbReference type="RefSeq" id="WP_082018270.1">
    <property type="nucleotide sequence ID" value="NZ_CP009056.1"/>
</dbReference>
<dbReference type="AlphaFoldDB" id="A0A0A7S7G3"/>
<dbReference type="HOGENOM" id="CLU_2843513_0_0_6"/>
<organism evidence="1 2">
    <name type="scientific">Frischella perrara</name>
    <dbReference type="NCBI Taxonomy" id="1267021"/>
    <lineage>
        <taxon>Bacteria</taxon>
        <taxon>Pseudomonadati</taxon>
        <taxon>Pseudomonadota</taxon>
        <taxon>Gammaproteobacteria</taxon>
        <taxon>Orbales</taxon>
        <taxon>Orbaceae</taxon>
        <taxon>Frischella</taxon>
    </lineage>
</organism>
<dbReference type="InterPro" id="IPR025048">
    <property type="entry name" value="DUF3987"/>
</dbReference>
<keyword evidence="2" id="KW-1185">Reference proteome</keyword>
<protein>
    <submittedName>
        <fullName evidence="1">Uncharacterized protein</fullName>
    </submittedName>
</protein>
<dbReference type="STRING" id="1267021.FPB0191_01407"/>
<proteinExistence type="predicted"/>
<sequence>MLDIQINSKLVTPTSLFILTIAESGERKSTVDNSLRKALVEINDEINDKNKKMRSHYDSELNNGE</sequence>
<dbReference type="Pfam" id="PF13148">
    <property type="entry name" value="DUF3987"/>
    <property type="match status" value="1"/>
</dbReference>
<evidence type="ECO:0000313" key="1">
    <source>
        <dbReference type="EMBL" id="AJA45226.1"/>
    </source>
</evidence>
<dbReference type="KEGG" id="fpp:FPB0191_01407"/>
<dbReference type="EMBL" id="CP009056">
    <property type="protein sequence ID" value="AJA45226.1"/>
    <property type="molecule type" value="Genomic_DNA"/>
</dbReference>
<dbReference type="Proteomes" id="UP000030901">
    <property type="component" value="Chromosome"/>
</dbReference>
<name>A0A0A7S7G3_FRIPE</name>
<dbReference type="OrthoDB" id="9067983at2"/>